<dbReference type="InterPro" id="IPR001611">
    <property type="entry name" value="Leu-rich_rpt"/>
</dbReference>
<evidence type="ECO:0000256" key="3">
    <source>
        <dbReference type="SAM" id="MobiDB-lite"/>
    </source>
</evidence>
<dbReference type="Proteomes" id="UP000694523">
    <property type="component" value="Unplaced"/>
</dbReference>
<keyword evidence="5" id="KW-1185">Reference proteome</keyword>
<protein>
    <submittedName>
        <fullName evidence="4">Leucine rich repeat containing 40</fullName>
    </submittedName>
</protein>
<dbReference type="FunFam" id="3.80.10.10:FF:000193">
    <property type="entry name" value="Leucine-rich repeat-containing protein 40"/>
    <property type="match status" value="1"/>
</dbReference>
<evidence type="ECO:0000313" key="4">
    <source>
        <dbReference type="Ensembl" id="ENSNMLP00000034756.1"/>
    </source>
</evidence>
<dbReference type="InterPro" id="IPR032675">
    <property type="entry name" value="LRR_dom_sf"/>
</dbReference>
<dbReference type="SMART" id="SM00369">
    <property type="entry name" value="LRR_TYP"/>
    <property type="match status" value="15"/>
</dbReference>
<dbReference type="Ensembl" id="ENSNMLT00000038713.1">
    <property type="protein sequence ID" value="ENSNMLP00000034756.1"/>
    <property type="gene ID" value="ENSNMLG00000021608.1"/>
</dbReference>
<reference evidence="4" key="2">
    <citation type="submission" date="2025-09" db="UniProtKB">
        <authorList>
            <consortium name="Ensembl"/>
        </authorList>
    </citation>
    <scope>IDENTIFICATION</scope>
</reference>
<organism evidence="4 5">
    <name type="scientific">Neogobius melanostomus</name>
    <name type="common">round goby</name>
    <dbReference type="NCBI Taxonomy" id="47308"/>
    <lineage>
        <taxon>Eukaryota</taxon>
        <taxon>Metazoa</taxon>
        <taxon>Chordata</taxon>
        <taxon>Craniata</taxon>
        <taxon>Vertebrata</taxon>
        <taxon>Euteleostomi</taxon>
        <taxon>Actinopterygii</taxon>
        <taxon>Neopterygii</taxon>
        <taxon>Teleostei</taxon>
        <taxon>Neoteleostei</taxon>
        <taxon>Acanthomorphata</taxon>
        <taxon>Gobiaria</taxon>
        <taxon>Gobiiformes</taxon>
        <taxon>Gobioidei</taxon>
        <taxon>Gobiidae</taxon>
        <taxon>Benthophilinae</taxon>
        <taxon>Neogobiini</taxon>
        <taxon>Neogobius</taxon>
    </lineage>
</organism>
<dbReference type="InterPro" id="IPR050216">
    <property type="entry name" value="LRR_domain-containing"/>
</dbReference>
<dbReference type="FunFam" id="3.80.10.10:FF:000116">
    <property type="entry name" value="Leucine-rich repeat-containing protein 40"/>
    <property type="match status" value="1"/>
</dbReference>
<name>A0A8C6WVK1_9GOBI</name>
<dbReference type="Pfam" id="PF13855">
    <property type="entry name" value="LRR_8"/>
    <property type="match status" value="3"/>
</dbReference>
<dbReference type="PANTHER" id="PTHR48051">
    <property type="match status" value="1"/>
</dbReference>
<dbReference type="PANTHER" id="PTHR48051:SF1">
    <property type="entry name" value="RAS SUPPRESSOR PROTEIN 1"/>
    <property type="match status" value="1"/>
</dbReference>
<dbReference type="InterPro" id="IPR003591">
    <property type="entry name" value="Leu-rich_rpt_typical-subtyp"/>
</dbReference>
<evidence type="ECO:0000256" key="2">
    <source>
        <dbReference type="ARBA" id="ARBA00022737"/>
    </source>
</evidence>
<sequence>MRRGRGRGAHHGDSLSGFREQKTEPLVPHGLLKCARKSGTLNLSSRGLHEVPQSVYRLNVDPPEEAPSGVSFGDSDRWWEQTDLTKLLLSSNLLIELSEELSLLPALTTLDLHDNKLQSLPRAVGTLQELRQLRLSHNQLSTLPLELFSLPLLCSLTLQDNLLESLPPELGQLIGLTELDVSSNRLKELPAALGDLRALTTLNMQHNQLSALPDSLGRLANLRVLECSNNQLTDLPSSLVQLTSLEQLFVRQNRLSALPALPAQSLKELYLADNQIIALPSDQLCGLALLSCLELRGNKITALPEELLPSTLIRLDLSNNDIRSLPPSLGLLPSLSVLLLEGNPLRGIRRELLTKGTMELLKYLRGRVKEEPGDTSERSAGLTLPSHAVVNMHNITTLKLLDYSNKQAVTVPDEIFEAVAGRPITSVNLGKNQLTSAPSRLLDFASSLCDVDLGFNRLPSCGPEICGLLKLQHLDLRNNLLCDLPPELQNLTRLRSIILNFNRFKSFPPVLYGLGSLETVLLGNNQVDSVDPSLLQKMVVLSTLDLSNNDLLHLPPELGLCSSLRCLSLEGNPFRTPRAAIVVKGTDAVLEYLRSRIPTG</sequence>
<evidence type="ECO:0000256" key="1">
    <source>
        <dbReference type="ARBA" id="ARBA00022614"/>
    </source>
</evidence>
<proteinExistence type="predicted"/>
<dbReference type="PROSITE" id="PS51450">
    <property type="entry name" value="LRR"/>
    <property type="match status" value="6"/>
</dbReference>
<dbReference type="SMART" id="SM00364">
    <property type="entry name" value="LRR_BAC"/>
    <property type="match status" value="10"/>
</dbReference>
<feature type="region of interest" description="Disordered" evidence="3">
    <location>
        <begin position="1"/>
        <end position="22"/>
    </location>
</feature>
<dbReference type="SUPFAM" id="SSF52058">
    <property type="entry name" value="L domain-like"/>
    <property type="match status" value="2"/>
</dbReference>
<dbReference type="InterPro" id="IPR025875">
    <property type="entry name" value="Leu-rich_rpt_4"/>
</dbReference>
<dbReference type="Pfam" id="PF12799">
    <property type="entry name" value="LRR_4"/>
    <property type="match status" value="1"/>
</dbReference>
<reference evidence="4" key="1">
    <citation type="submission" date="2025-08" db="UniProtKB">
        <authorList>
            <consortium name="Ensembl"/>
        </authorList>
    </citation>
    <scope>IDENTIFICATION</scope>
</reference>
<dbReference type="AlphaFoldDB" id="A0A8C6WVK1"/>
<dbReference type="GO" id="GO:0005737">
    <property type="term" value="C:cytoplasm"/>
    <property type="evidence" value="ECO:0007669"/>
    <property type="project" value="TreeGrafter"/>
</dbReference>
<dbReference type="Pfam" id="PF00560">
    <property type="entry name" value="LRR_1"/>
    <property type="match status" value="2"/>
</dbReference>
<evidence type="ECO:0000313" key="5">
    <source>
        <dbReference type="Proteomes" id="UP000694523"/>
    </source>
</evidence>
<keyword evidence="2" id="KW-0677">Repeat</keyword>
<accession>A0A8C6WVK1</accession>
<keyword evidence="1" id="KW-0433">Leucine-rich repeat</keyword>
<dbReference type="Gene3D" id="3.80.10.10">
    <property type="entry name" value="Ribonuclease Inhibitor"/>
    <property type="match status" value="5"/>
</dbReference>